<organism evidence="1 2">
    <name type="scientific">Artemisia annua</name>
    <name type="common">Sweet wormwood</name>
    <dbReference type="NCBI Taxonomy" id="35608"/>
    <lineage>
        <taxon>Eukaryota</taxon>
        <taxon>Viridiplantae</taxon>
        <taxon>Streptophyta</taxon>
        <taxon>Embryophyta</taxon>
        <taxon>Tracheophyta</taxon>
        <taxon>Spermatophyta</taxon>
        <taxon>Magnoliopsida</taxon>
        <taxon>eudicotyledons</taxon>
        <taxon>Gunneridae</taxon>
        <taxon>Pentapetalae</taxon>
        <taxon>asterids</taxon>
        <taxon>campanulids</taxon>
        <taxon>Asterales</taxon>
        <taxon>Asteraceae</taxon>
        <taxon>Asteroideae</taxon>
        <taxon>Anthemideae</taxon>
        <taxon>Artemisiinae</taxon>
        <taxon>Artemisia</taxon>
    </lineage>
</organism>
<keyword evidence="2" id="KW-1185">Reference proteome</keyword>
<dbReference type="EMBL" id="PKPP01005748">
    <property type="protein sequence ID" value="PWA58986.1"/>
    <property type="molecule type" value="Genomic_DNA"/>
</dbReference>
<dbReference type="AlphaFoldDB" id="A0A2U1MCP9"/>
<protein>
    <submittedName>
        <fullName evidence="1">Uncharacterized protein</fullName>
    </submittedName>
</protein>
<dbReference type="Proteomes" id="UP000245207">
    <property type="component" value="Unassembled WGS sequence"/>
</dbReference>
<name>A0A2U1MCP9_ARTAN</name>
<accession>A0A2U1MCP9</accession>
<gene>
    <name evidence="1" type="ORF">CTI12_AA395490</name>
</gene>
<reference evidence="1 2" key="1">
    <citation type="journal article" date="2018" name="Mol. Plant">
        <title>The genome of Artemisia annua provides insight into the evolution of Asteraceae family and artemisinin biosynthesis.</title>
        <authorList>
            <person name="Shen Q."/>
            <person name="Zhang L."/>
            <person name="Liao Z."/>
            <person name="Wang S."/>
            <person name="Yan T."/>
            <person name="Shi P."/>
            <person name="Liu M."/>
            <person name="Fu X."/>
            <person name="Pan Q."/>
            <person name="Wang Y."/>
            <person name="Lv Z."/>
            <person name="Lu X."/>
            <person name="Zhang F."/>
            <person name="Jiang W."/>
            <person name="Ma Y."/>
            <person name="Chen M."/>
            <person name="Hao X."/>
            <person name="Li L."/>
            <person name="Tang Y."/>
            <person name="Lv G."/>
            <person name="Zhou Y."/>
            <person name="Sun X."/>
            <person name="Brodelius P.E."/>
            <person name="Rose J.K.C."/>
            <person name="Tang K."/>
        </authorList>
    </citation>
    <scope>NUCLEOTIDE SEQUENCE [LARGE SCALE GENOMIC DNA]</scope>
    <source>
        <strain evidence="2">cv. Huhao1</strain>
        <tissue evidence="1">Leaf</tissue>
    </source>
</reference>
<sequence>MEDLTWVSLSRLKLGKLLLKGLLKTGAEICKSQPQQQMTKTEHIQFLFSFSIVPHNRRRQDNICKYSNGRVRLPYTNSSRSEWTWKSDIEISVVSTATALPESMLQHNRHSSQHFMVVRAARCHWRYLIRRIVVVNMADAGSFCRRIFTEYYTFLHLNRRYIVEVKPMVHSWHMYLIPDFLLKWICISKLKERDPNKLLLTELEFEDMLRMGTNKWEYGSILTSAHTKGDKEAPIGEREWQDQKWDSKRWKELARKPGNEWPHETSITAREGTDGTDEVWHEAISREAIENWFEGRADPPRILQTVIRLHKSQGFMQCSVNKFSVQRTTSKTMCNRHLGNITLSM</sequence>
<proteinExistence type="predicted"/>
<evidence type="ECO:0000313" key="1">
    <source>
        <dbReference type="EMBL" id="PWA58986.1"/>
    </source>
</evidence>
<evidence type="ECO:0000313" key="2">
    <source>
        <dbReference type="Proteomes" id="UP000245207"/>
    </source>
</evidence>
<comment type="caution">
    <text evidence="1">The sequence shown here is derived from an EMBL/GenBank/DDBJ whole genome shotgun (WGS) entry which is preliminary data.</text>
</comment>